<organism evidence="1 2">
    <name type="scientific">Pelagomonas calceolata</name>
    <dbReference type="NCBI Taxonomy" id="35677"/>
    <lineage>
        <taxon>Eukaryota</taxon>
        <taxon>Sar</taxon>
        <taxon>Stramenopiles</taxon>
        <taxon>Ochrophyta</taxon>
        <taxon>Pelagophyceae</taxon>
        <taxon>Pelagomonadales</taxon>
        <taxon>Pelagomonadaceae</taxon>
        <taxon>Pelagomonas</taxon>
    </lineage>
</organism>
<feature type="non-terminal residue" evidence="1">
    <location>
        <position position="1"/>
    </location>
</feature>
<evidence type="ECO:0000313" key="1">
    <source>
        <dbReference type="EMBL" id="CAH0369958.1"/>
    </source>
</evidence>
<name>A0A8J2SE11_9STRA</name>
<comment type="caution">
    <text evidence="1">The sequence shown here is derived from an EMBL/GenBank/DDBJ whole genome shotgun (WGS) entry which is preliminary data.</text>
</comment>
<protein>
    <submittedName>
        <fullName evidence="1">Uncharacterized protein</fullName>
    </submittedName>
</protein>
<dbReference type="EMBL" id="CAKKNE010000002">
    <property type="protein sequence ID" value="CAH0369958.1"/>
    <property type="molecule type" value="Genomic_DNA"/>
</dbReference>
<reference evidence="1" key="1">
    <citation type="submission" date="2021-11" db="EMBL/GenBank/DDBJ databases">
        <authorList>
            <consortium name="Genoscope - CEA"/>
            <person name="William W."/>
        </authorList>
    </citation>
    <scope>NUCLEOTIDE SEQUENCE</scope>
</reference>
<evidence type="ECO:0000313" key="2">
    <source>
        <dbReference type="Proteomes" id="UP000789595"/>
    </source>
</evidence>
<feature type="non-terminal residue" evidence="1">
    <location>
        <position position="97"/>
    </location>
</feature>
<proteinExistence type="predicted"/>
<dbReference type="AlphaFoldDB" id="A0A8J2SE11"/>
<sequence length="97" mass="10305">AAATGAAAARPAARRRCRPCLSLLFRHYRSCFGSFGSRAACSRAKSKGPGKALRRGCGAARTARGAALQLYQYPGDADKARDCYAAQATGKTRRRPN</sequence>
<gene>
    <name evidence="1" type="ORF">PECAL_2P31050</name>
</gene>
<accession>A0A8J2SE11</accession>
<keyword evidence="2" id="KW-1185">Reference proteome</keyword>
<dbReference type="Proteomes" id="UP000789595">
    <property type="component" value="Unassembled WGS sequence"/>
</dbReference>